<proteinExistence type="predicted"/>
<keyword evidence="2" id="KW-1185">Reference proteome</keyword>
<dbReference type="EMBL" id="JBHTIS010001083">
    <property type="protein sequence ID" value="MFD1047454.1"/>
    <property type="molecule type" value="Genomic_DNA"/>
</dbReference>
<reference evidence="2" key="1">
    <citation type="journal article" date="2019" name="Int. J. Syst. Evol. Microbiol.">
        <title>The Global Catalogue of Microorganisms (GCM) 10K type strain sequencing project: providing services to taxonomists for standard genome sequencing and annotation.</title>
        <authorList>
            <consortium name="The Broad Institute Genomics Platform"/>
            <consortium name="The Broad Institute Genome Sequencing Center for Infectious Disease"/>
            <person name="Wu L."/>
            <person name="Ma J."/>
        </authorList>
    </citation>
    <scope>NUCLEOTIDE SEQUENCE [LARGE SCALE GENOMIC DNA]</scope>
    <source>
        <strain evidence="2">JCM 31486</strain>
    </source>
</reference>
<evidence type="ECO:0000313" key="1">
    <source>
        <dbReference type="EMBL" id="MFD1047454.1"/>
    </source>
</evidence>
<name>A0ABW3ME20_9PSEU</name>
<protein>
    <recommendedName>
        <fullName evidence="3">AMP-dependent synthetase/ligase domain-containing protein</fullName>
    </recommendedName>
</protein>
<evidence type="ECO:0000313" key="2">
    <source>
        <dbReference type="Proteomes" id="UP001597045"/>
    </source>
</evidence>
<dbReference type="SUPFAM" id="SSF56801">
    <property type="entry name" value="Acetyl-CoA synthetase-like"/>
    <property type="match status" value="1"/>
</dbReference>
<dbReference type="Gene3D" id="3.40.50.12780">
    <property type="entry name" value="N-terminal domain of ligase-like"/>
    <property type="match status" value="1"/>
</dbReference>
<dbReference type="Proteomes" id="UP001597045">
    <property type="component" value="Unassembled WGS sequence"/>
</dbReference>
<evidence type="ECO:0008006" key="3">
    <source>
        <dbReference type="Google" id="ProtNLM"/>
    </source>
</evidence>
<accession>A0ABW3ME20</accession>
<dbReference type="InterPro" id="IPR042099">
    <property type="entry name" value="ANL_N_sf"/>
</dbReference>
<organism evidence="1 2">
    <name type="scientific">Kibdelosporangium lantanae</name>
    <dbReference type="NCBI Taxonomy" id="1497396"/>
    <lineage>
        <taxon>Bacteria</taxon>
        <taxon>Bacillati</taxon>
        <taxon>Actinomycetota</taxon>
        <taxon>Actinomycetes</taxon>
        <taxon>Pseudonocardiales</taxon>
        <taxon>Pseudonocardiaceae</taxon>
        <taxon>Kibdelosporangium</taxon>
    </lineage>
</organism>
<sequence>MTVLDERQLLLGPGTVETPSVLLSNGSTPAERTLVDIIKTTARQHPNAAALDDGTVVLTYRQLMAEVEARREILAGEGI</sequence>
<gene>
    <name evidence="1" type="ORF">ACFQ1S_18875</name>
</gene>
<comment type="caution">
    <text evidence="1">The sequence shown here is derived from an EMBL/GenBank/DDBJ whole genome shotgun (WGS) entry which is preliminary data.</text>
</comment>
<feature type="non-terminal residue" evidence="1">
    <location>
        <position position="79"/>
    </location>
</feature>